<keyword evidence="1" id="KW-0812">Transmembrane</keyword>
<accession>A0A397J345</accession>
<dbReference type="AlphaFoldDB" id="A0A397J345"/>
<evidence type="ECO:0000256" key="1">
    <source>
        <dbReference type="SAM" id="Phobius"/>
    </source>
</evidence>
<sequence>MYTFSNIQLSRWLECQITSKGHSHPTGLESLECQGLQRVSKPNKKQHYLLFYVYRTVLAMVSHNTIYFFRKFPIHIRLGIPKYSIPFVIFMQFFFSEIGWKKYLLKCAMSNKAKRKIFREFKNLKVALL</sequence>
<name>A0A397J345_9GLOM</name>
<keyword evidence="1" id="KW-0472">Membrane</keyword>
<feature type="transmembrane region" description="Helical" evidence="1">
    <location>
        <begin position="48"/>
        <end position="68"/>
    </location>
</feature>
<feature type="transmembrane region" description="Helical" evidence="1">
    <location>
        <begin position="80"/>
        <end position="100"/>
    </location>
</feature>
<dbReference type="EMBL" id="PQFF01000109">
    <property type="protein sequence ID" value="RHZ81807.1"/>
    <property type="molecule type" value="Genomic_DNA"/>
</dbReference>
<proteinExistence type="predicted"/>
<evidence type="ECO:0000313" key="2">
    <source>
        <dbReference type="EMBL" id="RHZ81807.1"/>
    </source>
</evidence>
<comment type="caution">
    <text evidence="2">The sequence shown here is derived from an EMBL/GenBank/DDBJ whole genome shotgun (WGS) entry which is preliminary data.</text>
</comment>
<dbReference type="Proteomes" id="UP000266861">
    <property type="component" value="Unassembled WGS sequence"/>
</dbReference>
<organism evidence="2 3">
    <name type="scientific">Diversispora epigaea</name>
    <dbReference type="NCBI Taxonomy" id="1348612"/>
    <lineage>
        <taxon>Eukaryota</taxon>
        <taxon>Fungi</taxon>
        <taxon>Fungi incertae sedis</taxon>
        <taxon>Mucoromycota</taxon>
        <taxon>Glomeromycotina</taxon>
        <taxon>Glomeromycetes</taxon>
        <taxon>Diversisporales</taxon>
        <taxon>Diversisporaceae</taxon>
        <taxon>Diversispora</taxon>
    </lineage>
</organism>
<keyword evidence="1" id="KW-1133">Transmembrane helix</keyword>
<gene>
    <name evidence="2" type="ORF">Glove_117g577</name>
</gene>
<keyword evidence="3" id="KW-1185">Reference proteome</keyword>
<evidence type="ECO:0000313" key="3">
    <source>
        <dbReference type="Proteomes" id="UP000266861"/>
    </source>
</evidence>
<reference evidence="2 3" key="1">
    <citation type="submission" date="2018-08" db="EMBL/GenBank/DDBJ databases">
        <title>Genome and evolution of the arbuscular mycorrhizal fungus Diversispora epigaea (formerly Glomus versiforme) and its bacterial endosymbionts.</title>
        <authorList>
            <person name="Sun X."/>
            <person name="Fei Z."/>
            <person name="Harrison M."/>
        </authorList>
    </citation>
    <scope>NUCLEOTIDE SEQUENCE [LARGE SCALE GENOMIC DNA]</scope>
    <source>
        <strain evidence="2 3">IT104</strain>
    </source>
</reference>
<protein>
    <submittedName>
        <fullName evidence="2">Uncharacterized protein</fullName>
    </submittedName>
</protein>